<dbReference type="SMART" id="SM00353">
    <property type="entry name" value="HLH"/>
    <property type="match status" value="1"/>
</dbReference>
<evidence type="ECO:0000256" key="3">
    <source>
        <dbReference type="ARBA" id="ARBA00023125"/>
    </source>
</evidence>
<keyword evidence="5" id="KW-0539">Nucleus</keyword>
<accession>A0A7J0E091</accession>
<dbReference type="InterPro" id="IPR011598">
    <property type="entry name" value="bHLH_dom"/>
</dbReference>
<dbReference type="PROSITE" id="PS50888">
    <property type="entry name" value="BHLH"/>
    <property type="match status" value="1"/>
</dbReference>
<dbReference type="EMBL" id="BJWL01000466">
    <property type="protein sequence ID" value="GFS46284.1"/>
    <property type="molecule type" value="Genomic_DNA"/>
</dbReference>
<dbReference type="PANTHER" id="PTHR45844">
    <property type="entry name" value="TRANSCRIPTION FACTOR BHLH30"/>
    <property type="match status" value="1"/>
</dbReference>
<dbReference type="SUPFAM" id="SSF47459">
    <property type="entry name" value="HLH, helix-loop-helix DNA-binding domain"/>
    <property type="match status" value="1"/>
</dbReference>
<evidence type="ECO:0000256" key="5">
    <source>
        <dbReference type="ARBA" id="ARBA00023242"/>
    </source>
</evidence>
<dbReference type="Gene3D" id="4.10.280.10">
    <property type="entry name" value="Helix-loop-helix DNA-binding domain"/>
    <property type="match status" value="1"/>
</dbReference>
<evidence type="ECO:0000259" key="6">
    <source>
        <dbReference type="PROSITE" id="PS50888"/>
    </source>
</evidence>
<evidence type="ECO:0000313" key="8">
    <source>
        <dbReference type="Proteomes" id="UP000585474"/>
    </source>
</evidence>
<proteinExistence type="predicted"/>
<comment type="caution">
    <text evidence="7">The sequence shown here is derived from an EMBL/GenBank/DDBJ whole genome shotgun (WGS) entry which is preliminary data.</text>
</comment>
<organism evidence="7 8">
    <name type="scientific">Actinidia rufa</name>
    <dbReference type="NCBI Taxonomy" id="165716"/>
    <lineage>
        <taxon>Eukaryota</taxon>
        <taxon>Viridiplantae</taxon>
        <taxon>Streptophyta</taxon>
        <taxon>Embryophyta</taxon>
        <taxon>Tracheophyta</taxon>
        <taxon>Spermatophyta</taxon>
        <taxon>Magnoliopsida</taxon>
        <taxon>eudicotyledons</taxon>
        <taxon>Gunneridae</taxon>
        <taxon>Pentapetalae</taxon>
        <taxon>asterids</taxon>
        <taxon>Ericales</taxon>
        <taxon>Actinidiaceae</taxon>
        <taxon>Actinidia</taxon>
    </lineage>
</organism>
<protein>
    <recommendedName>
        <fullName evidence="6">BHLH domain-containing protein</fullName>
    </recommendedName>
</protein>
<comment type="subcellular location">
    <subcellularLocation>
        <location evidence="1">Nucleus</location>
    </subcellularLocation>
</comment>
<keyword evidence="4" id="KW-0804">Transcription</keyword>
<dbReference type="Pfam" id="PF00010">
    <property type="entry name" value="HLH"/>
    <property type="match status" value="1"/>
</dbReference>
<dbReference type="OrthoDB" id="71302at2759"/>
<dbReference type="InterPro" id="IPR045847">
    <property type="entry name" value="AIG1-like"/>
</dbReference>
<evidence type="ECO:0000256" key="2">
    <source>
        <dbReference type="ARBA" id="ARBA00023015"/>
    </source>
</evidence>
<feature type="domain" description="BHLH" evidence="6">
    <location>
        <begin position="72"/>
        <end position="121"/>
    </location>
</feature>
<keyword evidence="3" id="KW-0238">DNA-binding</keyword>
<evidence type="ECO:0000256" key="4">
    <source>
        <dbReference type="ARBA" id="ARBA00023163"/>
    </source>
</evidence>
<dbReference type="GO" id="GO:0005634">
    <property type="term" value="C:nucleus"/>
    <property type="evidence" value="ECO:0007669"/>
    <property type="project" value="UniProtKB-SubCell"/>
</dbReference>
<sequence length="234" mass="25798">MGSYFWDSNTSNTSNYSGIFGPNSGNLGGFSGNLRGGSVSQSLVLDSERGEIVKAPARVGKKHEVSEENIKAALKNHSEAERRRRERINAHLSTLRGLVPCTEKMDKAALLAEVISQVKQLKKTTTETSEGLLIPMDTDEVRVESHKDGDGTFSFRASLCCDYPARTSYVFVFTSREEMNSDNSEECQILVNSVHRSLSTILDKVSAAAEYSPRTTLPNKRRRISFFDSSSSSS</sequence>
<dbReference type="InterPro" id="IPR036638">
    <property type="entry name" value="HLH_DNA-bd_sf"/>
</dbReference>
<evidence type="ECO:0000256" key="1">
    <source>
        <dbReference type="ARBA" id="ARBA00004123"/>
    </source>
</evidence>
<name>A0A7J0E091_9ERIC</name>
<keyword evidence="8" id="KW-1185">Reference proteome</keyword>
<dbReference type="GO" id="GO:0003700">
    <property type="term" value="F:DNA-binding transcription factor activity"/>
    <property type="evidence" value="ECO:0007669"/>
    <property type="project" value="InterPro"/>
</dbReference>
<reference evidence="8" key="1">
    <citation type="submission" date="2019-07" db="EMBL/GenBank/DDBJ databases">
        <title>De Novo Assembly of kiwifruit Actinidia rufa.</title>
        <authorList>
            <person name="Sugita-Konishi S."/>
            <person name="Sato K."/>
            <person name="Mori E."/>
            <person name="Abe Y."/>
            <person name="Kisaki G."/>
            <person name="Hamano K."/>
            <person name="Suezawa K."/>
            <person name="Otani M."/>
            <person name="Fukuda T."/>
            <person name="Manabe T."/>
            <person name="Gomi K."/>
            <person name="Tabuchi M."/>
            <person name="Akimitsu K."/>
            <person name="Kataoka I."/>
        </authorList>
    </citation>
    <scope>NUCLEOTIDE SEQUENCE [LARGE SCALE GENOMIC DNA]</scope>
    <source>
        <strain evidence="8">cv. Fuchu</strain>
    </source>
</reference>
<gene>
    <name evidence="7" type="ORF">Acr_00g0101230</name>
</gene>
<dbReference type="GO" id="GO:0046983">
    <property type="term" value="F:protein dimerization activity"/>
    <property type="evidence" value="ECO:0007669"/>
    <property type="project" value="InterPro"/>
</dbReference>
<dbReference type="GO" id="GO:0003677">
    <property type="term" value="F:DNA binding"/>
    <property type="evidence" value="ECO:0007669"/>
    <property type="project" value="UniProtKB-KW"/>
</dbReference>
<evidence type="ECO:0000313" key="7">
    <source>
        <dbReference type="EMBL" id="GFS46284.1"/>
    </source>
</evidence>
<dbReference type="PANTHER" id="PTHR45844:SF9">
    <property type="entry name" value="OS09G0463900 PROTEIN"/>
    <property type="match status" value="1"/>
</dbReference>
<keyword evidence="2" id="KW-0805">Transcription regulation</keyword>
<dbReference type="AlphaFoldDB" id="A0A7J0E091"/>
<dbReference type="Proteomes" id="UP000585474">
    <property type="component" value="Unassembled WGS sequence"/>
</dbReference>